<feature type="non-terminal residue" evidence="1">
    <location>
        <position position="1"/>
    </location>
</feature>
<dbReference type="Proteomes" id="UP000257109">
    <property type="component" value="Unassembled WGS sequence"/>
</dbReference>
<evidence type="ECO:0000313" key="2">
    <source>
        <dbReference type="Proteomes" id="UP000257109"/>
    </source>
</evidence>
<comment type="caution">
    <text evidence="1">The sequence shown here is derived from an EMBL/GenBank/DDBJ whole genome shotgun (WGS) entry which is preliminary data.</text>
</comment>
<protein>
    <submittedName>
        <fullName evidence="1">Uncharacterized protein</fullName>
    </submittedName>
</protein>
<sequence>MARCMLKGKGMSHCNWRVPITTNAYIIYKLKNDVDLILIFFSYVDDLLITCSYHLAIEELKEKM</sequence>
<reference evidence="1" key="1">
    <citation type="submission" date="2018-05" db="EMBL/GenBank/DDBJ databases">
        <title>Draft genome of Mucuna pruriens seed.</title>
        <authorList>
            <person name="Nnadi N.E."/>
            <person name="Vos R."/>
            <person name="Hasami M.H."/>
            <person name="Devisetty U.K."/>
            <person name="Aguiy J.C."/>
        </authorList>
    </citation>
    <scope>NUCLEOTIDE SEQUENCE [LARGE SCALE GENOMIC DNA]</scope>
    <source>
        <strain evidence="1">JCA_2017</strain>
    </source>
</reference>
<dbReference type="AlphaFoldDB" id="A0A371FTY0"/>
<organism evidence="1 2">
    <name type="scientific">Mucuna pruriens</name>
    <name type="common">Velvet bean</name>
    <name type="synonym">Dolichos pruriens</name>
    <dbReference type="NCBI Taxonomy" id="157652"/>
    <lineage>
        <taxon>Eukaryota</taxon>
        <taxon>Viridiplantae</taxon>
        <taxon>Streptophyta</taxon>
        <taxon>Embryophyta</taxon>
        <taxon>Tracheophyta</taxon>
        <taxon>Spermatophyta</taxon>
        <taxon>Magnoliopsida</taxon>
        <taxon>eudicotyledons</taxon>
        <taxon>Gunneridae</taxon>
        <taxon>Pentapetalae</taxon>
        <taxon>rosids</taxon>
        <taxon>fabids</taxon>
        <taxon>Fabales</taxon>
        <taxon>Fabaceae</taxon>
        <taxon>Papilionoideae</taxon>
        <taxon>50 kb inversion clade</taxon>
        <taxon>NPAAA clade</taxon>
        <taxon>indigoferoid/millettioid clade</taxon>
        <taxon>Phaseoleae</taxon>
        <taxon>Mucuna</taxon>
    </lineage>
</organism>
<proteinExistence type="predicted"/>
<keyword evidence="2" id="KW-1185">Reference proteome</keyword>
<name>A0A371FTY0_MUCPR</name>
<accession>A0A371FTY0</accession>
<gene>
    <name evidence="1" type="ORF">CR513_37489</name>
</gene>
<dbReference type="EMBL" id="QJKJ01007827">
    <property type="protein sequence ID" value="RDX81795.1"/>
    <property type="molecule type" value="Genomic_DNA"/>
</dbReference>
<evidence type="ECO:0000313" key="1">
    <source>
        <dbReference type="EMBL" id="RDX81795.1"/>
    </source>
</evidence>